<proteinExistence type="predicted"/>
<name>A0ABN7PCS4_TIMPD</name>
<sequence length="79" mass="8877">MGETYSNIDYNSPMDSLVLTDSSQLTSDSQHLAISCQSAPKKAWGYCMCVRARARARARIFFSLSSKQTRNKRTSVHQS</sequence>
<comment type="caution">
    <text evidence="1">The sequence shown here is derived from an EMBL/GenBank/DDBJ whole genome shotgun (WGS) entry which is preliminary data.</text>
</comment>
<dbReference type="EMBL" id="CAJPIN010037643">
    <property type="protein sequence ID" value="CAG2064874.1"/>
    <property type="molecule type" value="Genomic_DNA"/>
</dbReference>
<reference evidence="1" key="1">
    <citation type="submission" date="2021-03" db="EMBL/GenBank/DDBJ databases">
        <authorList>
            <person name="Tran Van P."/>
        </authorList>
    </citation>
    <scope>NUCLEOTIDE SEQUENCE</scope>
</reference>
<protein>
    <submittedName>
        <fullName evidence="1">Uncharacterized protein</fullName>
    </submittedName>
</protein>
<keyword evidence="2" id="KW-1185">Reference proteome</keyword>
<gene>
    <name evidence="1" type="ORF">TPAB3V08_LOCUS11818</name>
</gene>
<evidence type="ECO:0000313" key="2">
    <source>
        <dbReference type="Proteomes" id="UP001153148"/>
    </source>
</evidence>
<evidence type="ECO:0000313" key="1">
    <source>
        <dbReference type="EMBL" id="CAG2064874.1"/>
    </source>
</evidence>
<dbReference type="Proteomes" id="UP001153148">
    <property type="component" value="Unassembled WGS sequence"/>
</dbReference>
<accession>A0ABN7PCS4</accession>
<organism evidence="1 2">
    <name type="scientific">Timema podura</name>
    <name type="common">Walking stick</name>
    <dbReference type="NCBI Taxonomy" id="61482"/>
    <lineage>
        <taxon>Eukaryota</taxon>
        <taxon>Metazoa</taxon>
        <taxon>Ecdysozoa</taxon>
        <taxon>Arthropoda</taxon>
        <taxon>Hexapoda</taxon>
        <taxon>Insecta</taxon>
        <taxon>Pterygota</taxon>
        <taxon>Neoptera</taxon>
        <taxon>Polyneoptera</taxon>
        <taxon>Phasmatodea</taxon>
        <taxon>Timematodea</taxon>
        <taxon>Timematoidea</taxon>
        <taxon>Timematidae</taxon>
        <taxon>Timema</taxon>
    </lineage>
</organism>